<evidence type="ECO:0008006" key="5">
    <source>
        <dbReference type="Google" id="ProtNLM"/>
    </source>
</evidence>
<dbReference type="OrthoDB" id="4315639at2"/>
<proteinExistence type="predicted"/>
<accession>A0A5J6HK02</accession>
<dbReference type="AlphaFoldDB" id="A0A5J6HK02"/>
<evidence type="ECO:0000313" key="4">
    <source>
        <dbReference type="Proteomes" id="UP000326553"/>
    </source>
</evidence>
<dbReference type="KEGG" id="salw:CP975_21730"/>
<keyword evidence="4" id="KW-1185">Reference proteome</keyword>
<feature type="signal peptide" evidence="2">
    <location>
        <begin position="1"/>
        <end position="28"/>
    </location>
</feature>
<dbReference type="RefSeq" id="WP_055532206.1">
    <property type="nucleotide sequence ID" value="NZ_CP023695.1"/>
</dbReference>
<feature type="region of interest" description="Disordered" evidence="1">
    <location>
        <begin position="28"/>
        <end position="67"/>
    </location>
</feature>
<dbReference type="EMBL" id="CP023695">
    <property type="protein sequence ID" value="QEV19778.1"/>
    <property type="molecule type" value="Genomic_DNA"/>
</dbReference>
<dbReference type="PROSITE" id="PS51257">
    <property type="entry name" value="PROKAR_LIPOPROTEIN"/>
    <property type="match status" value="1"/>
</dbReference>
<evidence type="ECO:0000256" key="1">
    <source>
        <dbReference type="SAM" id="MobiDB-lite"/>
    </source>
</evidence>
<name>A0A5J6HK02_STRAD</name>
<dbReference type="Proteomes" id="UP000326553">
    <property type="component" value="Chromosome"/>
</dbReference>
<protein>
    <recommendedName>
        <fullName evidence="5">Lipoprotein</fullName>
    </recommendedName>
</protein>
<reference evidence="3 4" key="1">
    <citation type="submission" date="2017-09" db="EMBL/GenBank/DDBJ databases">
        <authorList>
            <person name="Lee N."/>
            <person name="Cho B.-K."/>
        </authorList>
    </citation>
    <scope>NUCLEOTIDE SEQUENCE [LARGE SCALE GENOMIC DNA]</scope>
    <source>
        <strain evidence="3 4">ATCC 12461</strain>
    </source>
</reference>
<feature type="chain" id="PRO_5023849540" description="Lipoprotein" evidence="2">
    <location>
        <begin position="29"/>
        <end position="218"/>
    </location>
</feature>
<evidence type="ECO:0000256" key="2">
    <source>
        <dbReference type="SAM" id="SignalP"/>
    </source>
</evidence>
<sequence length="218" mass="22704">MHRPTRLVTTAALTVSAAVLLTACGSGGGDGGSSDKIEGADGGGGAPASASAEASRKPGGAKRPEVELPSGFEADFVGWTSGDPKKQAILDDGREELRAKYAAIIEADPDADAVAFYDTGASLATARKWIKSFVETDDSLIGEIKAYNAKAHVTDDGAGVLFYCVDERKSATKNRRTGKVTRTPDSPESVLQYRARLTKSPQGVWQTAALETVPGGCK</sequence>
<organism evidence="3 4">
    <name type="scientific">Streptomyces alboniger</name>
    <dbReference type="NCBI Taxonomy" id="132473"/>
    <lineage>
        <taxon>Bacteria</taxon>
        <taxon>Bacillati</taxon>
        <taxon>Actinomycetota</taxon>
        <taxon>Actinomycetes</taxon>
        <taxon>Kitasatosporales</taxon>
        <taxon>Streptomycetaceae</taxon>
        <taxon>Streptomyces</taxon>
        <taxon>Streptomyces aurantiacus group</taxon>
    </lineage>
</organism>
<evidence type="ECO:0000313" key="3">
    <source>
        <dbReference type="EMBL" id="QEV19778.1"/>
    </source>
</evidence>
<keyword evidence="2" id="KW-0732">Signal</keyword>
<gene>
    <name evidence="3" type="ORF">CP975_21730</name>
</gene>